<gene>
    <name evidence="2" type="ORF">FC85_GL001123</name>
</gene>
<accession>A0A0R1S6U7</accession>
<feature type="transmembrane region" description="Helical" evidence="1">
    <location>
        <begin position="398"/>
        <end position="417"/>
    </location>
</feature>
<feature type="transmembrane region" description="Helical" evidence="1">
    <location>
        <begin position="63"/>
        <end position="83"/>
    </location>
</feature>
<name>A0A0R1S6U7_9LACO</name>
<keyword evidence="1" id="KW-0812">Transmembrane</keyword>
<feature type="transmembrane region" description="Helical" evidence="1">
    <location>
        <begin position="153"/>
        <end position="173"/>
    </location>
</feature>
<feature type="transmembrane region" description="Helical" evidence="1">
    <location>
        <begin position="114"/>
        <end position="133"/>
    </location>
</feature>
<comment type="caution">
    <text evidence="2">The sequence shown here is derived from an EMBL/GenBank/DDBJ whole genome shotgun (WGS) entry which is preliminary data.</text>
</comment>
<feature type="transmembrane region" description="Helical" evidence="1">
    <location>
        <begin position="89"/>
        <end position="107"/>
    </location>
</feature>
<keyword evidence="1" id="KW-0472">Membrane</keyword>
<feature type="transmembrane region" description="Helical" evidence="1">
    <location>
        <begin position="344"/>
        <end position="363"/>
    </location>
</feature>
<reference evidence="2 3" key="1">
    <citation type="journal article" date="2015" name="Genome Announc.">
        <title>Expanding the biotechnology potential of lactobacilli through comparative genomics of 213 strains and associated genera.</title>
        <authorList>
            <person name="Sun Z."/>
            <person name="Harris H.M."/>
            <person name="McCann A."/>
            <person name="Guo C."/>
            <person name="Argimon S."/>
            <person name="Zhang W."/>
            <person name="Yang X."/>
            <person name="Jeffery I.B."/>
            <person name="Cooney J.C."/>
            <person name="Kagawa T.F."/>
            <person name="Liu W."/>
            <person name="Song Y."/>
            <person name="Salvetti E."/>
            <person name="Wrobel A."/>
            <person name="Rasinkangas P."/>
            <person name="Parkhill J."/>
            <person name="Rea M.C."/>
            <person name="O'Sullivan O."/>
            <person name="Ritari J."/>
            <person name="Douillard F.P."/>
            <person name="Paul Ross R."/>
            <person name="Yang R."/>
            <person name="Briner A.E."/>
            <person name="Felis G.E."/>
            <person name="de Vos W.M."/>
            <person name="Barrangou R."/>
            <person name="Klaenhammer T.R."/>
            <person name="Caufield P.W."/>
            <person name="Cui Y."/>
            <person name="Zhang H."/>
            <person name="O'Toole P.W."/>
        </authorList>
    </citation>
    <scope>NUCLEOTIDE SEQUENCE [LARGE SCALE GENOMIC DNA]</scope>
    <source>
        <strain evidence="2 3">DSM 14421</strain>
    </source>
</reference>
<dbReference type="STRING" id="1423739.FC85_GL001123"/>
<sequence length="838" mass="95901">MGQQYVDFFAHYHDTLLHDPSGILYSFAKGLGGDMFGTWSYYLMSPLNLIILLFPVEKLPSVIAIITILKYGLSGLSFGYFIIKEKAMTNWPVIGFATTYALMGWMVANQLNTLWIDAAILLPIIFLGLLRILKGGSIKLYIISLTAMLIINYYMGWMIAIFLTAYMLIFGFAKAFPKSNQTSRRRILQWLKGSIISGGLSAWILIPTFISLLSSKTQYSKNEFRIRFEYNPLQILGKFVNGAFDFKQLPNGTANVFVASLVVILFCYYFFGSQAKRNFKIANLALTTFFILSMCFQPLDLFWHGMQLPVWYPYRFSFIFSFWMIYTAFNALMDIIKNGIHWKGYAVSMVVVMLAMTYLGVFMKQFEYLNQSNYLWGWVYLILSAGIITFLGLYHENLILALAIFFLMTGEMSLNFINSFNNISYLNNSDYTNFASIVRKTVGNIKETDRSFYRMGTTFSRTKNDALTGNFNGGSIFSSTLESDTSNFMGDIGQPNGDAYVFYSNGTLFTDSLLSMKYFLNQRPIQTTNPGKVKLTQFLNALTTKPDLGNYQLTSQNKLISTYKNPYALPIGFVTPSKGLKNSRVPNNPIAYQNKLARQLSPNIGNLFQIANYSDIKYHNVYPIMKLNNSVIRKKKMMAQSYFTIKVPIKKHTSYYMTLGPDISDKQLTILVDGQNLVQFRPSKKMVVANIANATDHDRTVNVEFMTTADNVWLQDVNIYQFNQAKFSKMTHSLKKQPFSIKKWNNHTLNGTINVKANNQSLTTTIPYSKGWHVTVDNHTVTPRQWAKMFLYIPISKGHHQVKFTYWPVGLFPGILITGMTCIWIGTDYYLKKRKKYD</sequence>
<organism evidence="2 3">
    <name type="scientific">Lentilactobacillus diolivorans DSM 14421</name>
    <dbReference type="NCBI Taxonomy" id="1423739"/>
    <lineage>
        <taxon>Bacteria</taxon>
        <taxon>Bacillati</taxon>
        <taxon>Bacillota</taxon>
        <taxon>Bacilli</taxon>
        <taxon>Lactobacillales</taxon>
        <taxon>Lactobacillaceae</taxon>
        <taxon>Lentilactobacillus</taxon>
    </lineage>
</organism>
<protein>
    <submittedName>
        <fullName evidence="2">Integral membrane protein</fullName>
    </submittedName>
</protein>
<evidence type="ECO:0000313" key="2">
    <source>
        <dbReference type="EMBL" id="KRL64609.1"/>
    </source>
</evidence>
<feature type="transmembrane region" description="Helical" evidence="1">
    <location>
        <begin position="39"/>
        <end position="56"/>
    </location>
</feature>
<dbReference type="InterPro" id="IPR018580">
    <property type="entry name" value="Uncharacterised_YfhO"/>
</dbReference>
<feature type="transmembrane region" description="Helical" evidence="1">
    <location>
        <begin position="375"/>
        <end position="393"/>
    </location>
</feature>
<dbReference type="PANTHER" id="PTHR38454:SF1">
    <property type="entry name" value="INTEGRAL MEMBRANE PROTEIN"/>
    <property type="match status" value="1"/>
</dbReference>
<dbReference type="Proteomes" id="UP000052013">
    <property type="component" value="Unassembled WGS sequence"/>
</dbReference>
<evidence type="ECO:0000313" key="3">
    <source>
        <dbReference type="Proteomes" id="UP000052013"/>
    </source>
</evidence>
<dbReference type="AlphaFoldDB" id="A0A0R1S6U7"/>
<keyword evidence="1" id="KW-1133">Transmembrane helix</keyword>
<feature type="transmembrane region" description="Helical" evidence="1">
    <location>
        <begin position="194"/>
        <end position="213"/>
    </location>
</feature>
<dbReference type="Pfam" id="PF09586">
    <property type="entry name" value="YfhO"/>
    <property type="match status" value="1"/>
</dbReference>
<feature type="transmembrane region" description="Helical" evidence="1">
    <location>
        <begin position="312"/>
        <end position="332"/>
    </location>
</feature>
<feature type="transmembrane region" description="Helical" evidence="1">
    <location>
        <begin position="804"/>
        <end position="826"/>
    </location>
</feature>
<dbReference type="PATRIC" id="fig|1423739.3.peg.1174"/>
<dbReference type="EMBL" id="AZEY01000090">
    <property type="protein sequence ID" value="KRL64609.1"/>
    <property type="molecule type" value="Genomic_DNA"/>
</dbReference>
<dbReference type="PANTHER" id="PTHR38454">
    <property type="entry name" value="INTEGRAL MEMBRANE PROTEIN-RELATED"/>
    <property type="match status" value="1"/>
</dbReference>
<feature type="transmembrane region" description="Helical" evidence="1">
    <location>
        <begin position="283"/>
        <end position="306"/>
    </location>
</feature>
<feature type="transmembrane region" description="Helical" evidence="1">
    <location>
        <begin position="254"/>
        <end position="271"/>
    </location>
</feature>
<evidence type="ECO:0000256" key="1">
    <source>
        <dbReference type="SAM" id="Phobius"/>
    </source>
</evidence>
<proteinExistence type="predicted"/>